<dbReference type="Gene3D" id="1.20.150.30">
    <property type="entry name" value="Zincin-like metallopeptidase, N-terminal domain"/>
    <property type="match status" value="1"/>
</dbReference>
<keyword evidence="2" id="KW-1185">Reference proteome</keyword>
<dbReference type="SUPFAM" id="SSF55486">
    <property type="entry name" value="Metalloproteases ('zincins'), catalytic domain"/>
    <property type="match status" value="1"/>
</dbReference>
<dbReference type="PANTHER" id="PTHR39420">
    <property type="match status" value="1"/>
</dbReference>
<dbReference type="InterPro" id="IPR022454">
    <property type="entry name" value="CHP03883_F420-assoc"/>
</dbReference>
<dbReference type="PANTHER" id="PTHR39420:SF1">
    <property type="entry name" value="HYDROLASE"/>
    <property type="match status" value="1"/>
</dbReference>
<reference evidence="1 2" key="1">
    <citation type="journal article" date="2018" name="J. Microbiol.">
        <title>Baekduia soli gen. nov., sp. nov., a novel bacterium isolated from the soil of Baekdu Mountain and proposal of a novel family name, Baekduiaceae fam. nov.</title>
        <authorList>
            <person name="An D.S."/>
            <person name="Siddiqi M.Z."/>
            <person name="Kim K.H."/>
            <person name="Yu H.S."/>
            <person name="Im W.T."/>
        </authorList>
    </citation>
    <scope>NUCLEOTIDE SEQUENCE [LARGE SCALE GENOMIC DNA]</scope>
    <source>
        <strain evidence="1 2">BR7-21</strain>
    </source>
</reference>
<dbReference type="OrthoDB" id="142939at2"/>
<dbReference type="KEGG" id="bsol:FSW04_02765"/>
<dbReference type="InterPro" id="IPR018766">
    <property type="entry name" value="Zinicin_2"/>
</dbReference>
<dbReference type="NCBIfam" id="TIGR03883">
    <property type="entry name" value="DUF2342_F420"/>
    <property type="match status" value="1"/>
</dbReference>
<dbReference type="Proteomes" id="UP000321805">
    <property type="component" value="Chromosome"/>
</dbReference>
<name>A0A5B8U0U6_9ACTN</name>
<dbReference type="InterPro" id="IPR042271">
    <property type="entry name" value="Zinicin_2_N"/>
</dbReference>
<gene>
    <name evidence="1" type="ORF">FSW04_02765</name>
</gene>
<accession>A0A5B8U0U6</accession>
<dbReference type="EMBL" id="CP042430">
    <property type="protein sequence ID" value="QEC46606.1"/>
    <property type="molecule type" value="Genomic_DNA"/>
</dbReference>
<dbReference type="NCBIfam" id="TIGR03624">
    <property type="entry name" value="putative hydrolase"/>
    <property type="match status" value="1"/>
</dbReference>
<organism evidence="1 2">
    <name type="scientific">Baekduia soli</name>
    <dbReference type="NCBI Taxonomy" id="496014"/>
    <lineage>
        <taxon>Bacteria</taxon>
        <taxon>Bacillati</taxon>
        <taxon>Actinomycetota</taxon>
        <taxon>Thermoleophilia</taxon>
        <taxon>Solirubrobacterales</taxon>
        <taxon>Baekduiaceae</taxon>
        <taxon>Baekduia</taxon>
    </lineage>
</organism>
<dbReference type="Pfam" id="PF10103">
    <property type="entry name" value="Zincin_2"/>
    <property type="match status" value="1"/>
</dbReference>
<protein>
    <submittedName>
        <fullName evidence="1">Coenzyme F420 biosynthesis-associated protein</fullName>
    </submittedName>
</protein>
<dbReference type="RefSeq" id="WP_146916006.1">
    <property type="nucleotide sequence ID" value="NZ_CP042430.1"/>
</dbReference>
<evidence type="ECO:0000313" key="2">
    <source>
        <dbReference type="Proteomes" id="UP000321805"/>
    </source>
</evidence>
<sequence length="341" mass="36547">MDVDWKLAARIARSTAGQAPASVAPAILQERADAARDQVVAATGLVPAGALPTVEWVDRGAWIDANLRTMRSTLGPVLDRAPSTGGPAALQAAVSAVVAAEVGGMVGMFARRVLGQYELDLLDASVAPRLMLVGPNLDRAATELKADRDELVTWVTLHEVTHAVQFGSVPWLRERLGGTLRELLSALDVRPDPRALLRLGVDDLKAWAGSVREGGLLGAVMGSERRLLLDRVQGTMGLVEGHAEWTMDHAGAGVLDDVEGLRAAMDRRREDRPPLLRILDRLLGIDLKMRQYAEGRVFCDAVVEARGTDGLRDAWAAPELAPSKAELAAPAEWLRRTAPAA</sequence>
<proteinExistence type="predicted"/>
<evidence type="ECO:0000313" key="1">
    <source>
        <dbReference type="EMBL" id="QEC46606.1"/>
    </source>
</evidence>
<dbReference type="AlphaFoldDB" id="A0A5B8U0U6"/>